<dbReference type="EMBL" id="JAKMUZ010000008">
    <property type="protein sequence ID" value="MCZ9295996.1"/>
    <property type="molecule type" value="Genomic_DNA"/>
</dbReference>
<accession>A0A9X3LYE5</accession>
<keyword evidence="6" id="KW-1185">Reference proteome</keyword>
<feature type="transmembrane region" description="Helical" evidence="1">
    <location>
        <begin position="6"/>
        <end position="25"/>
    </location>
</feature>
<comment type="caution">
    <text evidence="3">The sequence shown here is derived from an EMBL/GenBank/DDBJ whole genome shotgun (WGS) entry which is preliminary data.</text>
</comment>
<feature type="transmembrane region" description="Helical" evidence="1">
    <location>
        <begin position="56"/>
        <end position="77"/>
    </location>
</feature>
<dbReference type="AlphaFoldDB" id="A0A9X3LYE5"/>
<feature type="domain" description="CBU-0592-like" evidence="2">
    <location>
        <begin position="6"/>
        <end position="78"/>
    </location>
</feature>
<evidence type="ECO:0000256" key="1">
    <source>
        <dbReference type="SAM" id="Phobius"/>
    </source>
</evidence>
<evidence type="ECO:0000313" key="3">
    <source>
        <dbReference type="EMBL" id="MCZ9295996.1"/>
    </source>
</evidence>
<reference evidence="4 6" key="2">
    <citation type="submission" date="2024-01" db="EMBL/GenBank/DDBJ databases">
        <title>Description of two novel Corynebacterium species isolated from human nasal passages and skin.</title>
        <authorList>
            <person name="Popowitch E."/>
            <person name="Tran T.H."/>
            <person name="Escapa I.F."/>
            <person name="Bhatt E."/>
            <person name="Sozat A.K."/>
            <person name="Roberts A.Q."/>
            <person name="Segre J.A."/>
            <person name="Kong H."/>
            <person name="Conlan S."/>
            <person name="Lemon K.P."/>
            <person name="Kelly M.S."/>
        </authorList>
    </citation>
    <scope>NUCLEOTIDE SEQUENCE [LARGE SCALE GENOMIC DNA]</scope>
    <source>
        <strain evidence="4 6">KPL2619</strain>
    </source>
</reference>
<dbReference type="Proteomes" id="UP001371299">
    <property type="component" value="Unassembled WGS sequence"/>
</dbReference>
<keyword evidence="1" id="KW-0812">Transmembrane</keyword>
<evidence type="ECO:0000259" key="2">
    <source>
        <dbReference type="Pfam" id="PF26604"/>
    </source>
</evidence>
<dbReference type="EMBL" id="JBBMGJ010000008">
    <property type="protein sequence ID" value="MEK0145495.1"/>
    <property type="molecule type" value="Genomic_DNA"/>
</dbReference>
<keyword evidence="1" id="KW-1133">Transmembrane helix</keyword>
<evidence type="ECO:0000313" key="4">
    <source>
        <dbReference type="EMBL" id="MEK0145495.1"/>
    </source>
</evidence>
<dbReference type="Proteomes" id="UP001146439">
    <property type="component" value="Unassembled WGS sequence"/>
</dbReference>
<protein>
    <submittedName>
        <fullName evidence="3">Transporter</fullName>
    </submittedName>
</protein>
<dbReference type="InterPro" id="IPR058058">
    <property type="entry name" value="CBU_0592-like"/>
</dbReference>
<evidence type="ECO:0000313" key="6">
    <source>
        <dbReference type="Proteomes" id="UP001371299"/>
    </source>
</evidence>
<dbReference type="NCBIfam" id="NF047864">
    <property type="entry name" value="CBU_0592_membra"/>
    <property type="match status" value="1"/>
</dbReference>
<name>A0A9X3LYE5_9CORY</name>
<dbReference type="RefSeq" id="WP_238801345.1">
    <property type="nucleotide sequence ID" value="NZ_JAKMUZ010000008.1"/>
</dbReference>
<proteinExistence type="predicted"/>
<sequence length="86" mass="9669">MSAMVIFGLIASVALLFAFAMLNLNKWTVEDYPYQILNFVGAGFLAASAANPFNAGVFFTELIWSLFGLYGIIRIYLDRKKQKTQH</sequence>
<dbReference type="Pfam" id="PF26604">
    <property type="entry name" value="CBU_0592"/>
    <property type="match status" value="1"/>
</dbReference>
<evidence type="ECO:0000313" key="5">
    <source>
        <dbReference type="Proteomes" id="UP001146439"/>
    </source>
</evidence>
<gene>
    <name evidence="3" type="ORF">L8V22_05390</name>
    <name evidence="4" type="ORF">WMQ01_05340</name>
</gene>
<keyword evidence="1" id="KW-0472">Membrane</keyword>
<reference evidence="3" key="1">
    <citation type="submission" date="2022-02" db="EMBL/GenBank/DDBJ databases">
        <title>Corynebacterium sp. from urogenital microbiome.</title>
        <authorList>
            <person name="Cappelli E.A."/>
            <person name="Ribeiro T.G."/>
            <person name="Peixe L."/>
        </authorList>
    </citation>
    <scope>NUCLEOTIDE SEQUENCE</scope>
    <source>
        <strain evidence="3">C21Ua_68</strain>
    </source>
</reference>
<organism evidence="3 5">
    <name type="scientific">Corynebacterium yonathiae</name>
    <dbReference type="NCBI Taxonomy" id="2913504"/>
    <lineage>
        <taxon>Bacteria</taxon>
        <taxon>Bacillati</taxon>
        <taxon>Actinomycetota</taxon>
        <taxon>Actinomycetes</taxon>
        <taxon>Mycobacteriales</taxon>
        <taxon>Corynebacteriaceae</taxon>
        <taxon>Corynebacterium</taxon>
    </lineage>
</organism>